<dbReference type="SUPFAM" id="SSF159888">
    <property type="entry name" value="YdhG-like"/>
    <property type="match status" value="1"/>
</dbReference>
<dbReference type="Gene3D" id="3.90.1150.200">
    <property type="match status" value="1"/>
</dbReference>
<evidence type="ECO:0000313" key="1">
    <source>
        <dbReference type="EMBL" id="AVZ43947.1"/>
    </source>
</evidence>
<dbReference type="AlphaFoldDB" id="A0A2R4S9R1"/>
<dbReference type="InterPro" id="IPR025629">
    <property type="entry name" value="DUF4287"/>
</dbReference>
<dbReference type="EMBL" id="MF737519">
    <property type="protein sequence ID" value="AVZ43947.1"/>
    <property type="molecule type" value="Genomic_DNA"/>
</dbReference>
<organism evidence="1">
    <name type="scientific">uncultured Actinomycetes bacterium</name>
    <dbReference type="NCBI Taxonomy" id="152507"/>
    <lineage>
        <taxon>Bacteria</taxon>
        <taxon>Bacillati</taxon>
        <taxon>Actinomycetota</taxon>
        <taxon>Actinomycetes</taxon>
        <taxon>environmental samples</taxon>
    </lineage>
</organism>
<sequence length="185" mass="21240">MTQLGKSRDSHFPSIEKKHGKKMSYWFGVMKKISDKKYPEQITFLRTKHNFSQAHANALVMYARGSKSTSKFESVKDYFSSIDKTQAKTIKALYKPIMKLHKDIELTIAWNQPVLKLENSYIFGAGVATKHILINPFSKSVLNKFSKKLTDLKVSKHTFAIPNDWKVDEKLMVAMAKARIAEIIK</sequence>
<accession>A0A2R4S9R1</accession>
<dbReference type="Pfam" id="PF14117">
    <property type="entry name" value="DUF4287"/>
    <property type="match status" value="1"/>
</dbReference>
<name>A0A2R4S9R1_9ACTN</name>
<proteinExistence type="predicted"/>
<protein>
    <submittedName>
        <fullName evidence="1">Putative DUF4287 domain-containing protein</fullName>
    </submittedName>
</protein>
<reference evidence="1" key="1">
    <citation type="journal article" date="2018" name="Nature">
        <title>A distinct abundant group of microbial rhodopsins discovered using functional metagenomics.</title>
        <authorList>
            <person name="Pushkarev A."/>
            <person name="Inoue K."/>
            <person name="Larom S."/>
            <person name="Flores-Uribe J."/>
            <person name="Singh M."/>
            <person name="Konno M."/>
            <person name="Tomido S."/>
            <person name="Ito S."/>
            <person name="Nakamura R."/>
            <person name="Tsunoda S.P."/>
            <person name="Philsof A."/>
            <person name="Sharon I."/>
            <person name="Yutin N."/>
            <person name="Koonin E.V."/>
            <person name="Kandori H."/>
            <person name="Beja O."/>
        </authorList>
    </citation>
    <scope>NUCLEOTIDE SEQUENCE</scope>
</reference>